<protein>
    <submittedName>
        <fullName evidence="1">Uncharacterized protein</fullName>
    </submittedName>
</protein>
<dbReference type="AlphaFoldDB" id="A0A0A9HER5"/>
<proteinExistence type="predicted"/>
<evidence type="ECO:0000313" key="1">
    <source>
        <dbReference type="EMBL" id="JAE34309.1"/>
    </source>
</evidence>
<organism evidence="1">
    <name type="scientific">Arundo donax</name>
    <name type="common">Giant reed</name>
    <name type="synonym">Donax arundinaceus</name>
    <dbReference type="NCBI Taxonomy" id="35708"/>
    <lineage>
        <taxon>Eukaryota</taxon>
        <taxon>Viridiplantae</taxon>
        <taxon>Streptophyta</taxon>
        <taxon>Embryophyta</taxon>
        <taxon>Tracheophyta</taxon>
        <taxon>Spermatophyta</taxon>
        <taxon>Magnoliopsida</taxon>
        <taxon>Liliopsida</taxon>
        <taxon>Poales</taxon>
        <taxon>Poaceae</taxon>
        <taxon>PACMAD clade</taxon>
        <taxon>Arundinoideae</taxon>
        <taxon>Arundineae</taxon>
        <taxon>Arundo</taxon>
    </lineage>
</organism>
<reference evidence="1" key="1">
    <citation type="submission" date="2014-09" db="EMBL/GenBank/DDBJ databases">
        <authorList>
            <person name="Magalhaes I.L.F."/>
            <person name="Oliveira U."/>
            <person name="Santos F.R."/>
            <person name="Vidigal T.H.D.A."/>
            <person name="Brescovit A.D."/>
            <person name="Santos A.J."/>
        </authorList>
    </citation>
    <scope>NUCLEOTIDE SEQUENCE</scope>
    <source>
        <tissue evidence="1">Shoot tissue taken approximately 20 cm above the soil surface</tissue>
    </source>
</reference>
<accession>A0A0A9HER5</accession>
<sequence>MAWFTQKDSLSCCERLHGDGWDGPMMPSKRAARLGFWIG</sequence>
<reference evidence="1" key="2">
    <citation type="journal article" date="2015" name="Data Brief">
        <title>Shoot transcriptome of the giant reed, Arundo donax.</title>
        <authorList>
            <person name="Barrero R.A."/>
            <person name="Guerrero F.D."/>
            <person name="Moolhuijzen P."/>
            <person name="Goolsby J.A."/>
            <person name="Tidwell J."/>
            <person name="Bellgard S.E."/>
            <person name="Bellgard M.I."/>
        </authorList>
    </citation>
    <scope>NUCLEOTIDE SEQUENCE</scope>
    <source>
        <tissue evidence="1">Shoot tissue taken approximately 20 cm above the soil surface</tissue>
    </source>
</reference>
<dbReference type="EMBL" id="GBRH01163587">
    <property type="protein sequence ID" value="JAE34309.1"/>
    <property type="molecule type" value="Transcribed_RNA"/>
</dbReference>
<name>A0A0A9HER5_ARUDO</name>